<dbReference type="PANTHER" id="PTHR38248:SF2">
    <property type="entry name" value="FUNK1 11"/>
    <property type="match status" value="1"/>
</dbReference>
<feature type="region of interest" description="Disordered" evidence="1">
    <location>
        <begin position="132"/>
        <end position="154"/>
    </location>
</feature>
<dbReference type="InterPro" id="IPR040976">
    <property type="entry name" value="Pkinase_fungal"/>
</dbReference>
<name>A0A0C9VVN0_SPHS4</name>
<evidence type="ECO:0000259" key="2">
    <source>
        <dbReference type="PROSITE" id="PS50011"/>
    </source>
</evidence>
<dbReference type="EMBL" id="KN837130">
    <property type="protein sequence ID" value="KIJ42356.1"/>
    <property type="molecule type" value="Genomic_DNA"/>
</dbReference>
<dbReference type="OrthoDB" id="312874at2759"/>
<dbReference type="GO" id="GO:0004672">
    <property type="term" value="F:protein kinase activity"/>
    <property type="evidence" value="ECO:0007669"/>
    <property type="project" value="InterPro"/>
</dbReference>
<dbReference type="SUPFAM" id="SSF56112">
    <property type="entry name" value="Protein kinase-like (PK-like)"/>
    <property type="match status" value="1"/>
</dbReference>
<evidence type="ECO:0000313" key="4">
    <source>
        <dbReference type="Proteomes" id="UP000054279"/>
    </source>
</evidence>
<dbReference type="AlphaFoldDB" id="A0A0C9VVN0"/>
<dbReference type="InterPro" id="IPR008266">
    <property type="entry name" value="Tyr_kinase_AS"/>
</dbReference>
<evidence type="ECO:0000256" key="1">
    <source>
        <dbReference type="SAM" id="MobiDB-lite"/>
    </source>
</evidence>
<dbReference type="InterPro" id="IPR000719">
    <property type="entry name" value="Prot_kinase_dom"/>
</dbReference>
<feature type="domain" description="Protein kinase" evidence="2">
    <location>
        <begin position="334"/>
        <end position="760"/>
    </location>
</feature>
<dbReference type="GO" id="GO:0005524">
    <property type="term" value="F:ATP binding"/>
    <property type="evidence" value="ECO:0007669"/>
    <property type="project" value="InterPro"/>
</dbReference>
<dbReference type="Gene3D" id="1.10.510.10">
    <property type="entry name" value="Transferase(Phosphotransferase) domain 1"/>
    <property type="match status" value="1"/>
</dbReference>
<dbReference type="PROSITE" id="PS00109">
    <property type="entry name" value="PROTEIN_KINASE_TYR"/>
    <property type="match status" value="1"/>
</dbReference>
<evidence type="ECO:0000313" key="3">
    <source>
        <dbReference type="EMBL" id="KIJ42356.1"/>
    </source>
</evidence>
<reference evidence="3 4" key="1">
    <citation type="submission" date="2014-06" db="EMBL/GenBank/DDBJ databases">
        <title>Evolutionary Origins and Diversification of the Mycorrhizal Mutualists.</title>
        <authorList>
            <consortium name="DOE Joint Genome Institute"/>
            <consortium name="Mycorrhizal Genomics Consortium"/>
            <person name="Kohler A."/>
            <person name="Kuo A."/>
            <person name="Nagy L.G."/>
            <person name="Floudas D."/>
            <person name="Copeland A."/>
            <person name="Barry K.W."/>
            <person name="Cichocki N."/>
            <person name="Veneault-Fourrey C."/>
            <person name="LaButti K."/>
            <person name="Lindquist E.A."/>
            <person name="Lipzen A."/>
            <person name="Lundell T."/>
            <person name="Morin E."/>
            <person name="Murat C."/>
            <person name="Riley R."/>
            <person name="Ohm R."/>
            <person name="Sun H."/>
            <person name="Tunlid A."/>
            <person name="Henrissat B."/>
            <person name="Grigoriev I.V."/>
            <person name="Hibbett D.S."/>
            <person name="Martin F."/>
        </authorList>
    </citation>
    <scope>NUCLEOTIDE SEQUENCE [LARGE SCALE GENOMIC DNA]</scope>
    <source>
        <strain evidence="3 4">SS14</strain>
    </source>
</reference>
<sequence>MAADVEKSVQDELYKTLFTVDTRKFLEKIIPIASKDVRKIFAGLKKAKLYDSQNACWTNFPTEGSNEIMRLVESNGLAEDGAMAGRWVDCHHKPPESTDVRAAAIRPDGAFISNEIDPAKLKKHNDRLEELEKALGGKRRTRSATKPPELEKDEQEENKLCRLWWLHMANVIEFKAKSGPDDVRKALLQLCGYARQILREQLDRRFVIAFTICFDKLNLYLFDRSGIVATNQSINIHTEPEKFIQAVACFSVLPTERLGWDPTIAMFHREHRAYYPSYKFPWKELEAFSSPYMIQWVVQNPENPSEKFVSIRSLSLIGAEMMCGRATIVLEVVTYEEYMAGNADQAQVFVMKQSWQRLPGKHNDNTGQVIALENSSPQYDLLADLPSDGDSQDKPFDKIPYEVYAHSEANLKDRIHCSGYVKSHGEIVDTLLTIRKGLTGNPGTLDSNIPSKRSIDLIDRERFIYEQTIETTGEKQILFAPRHPRLASRRQTRIFMRMRGYPLKYFRNLKELLTVIHDAVRDHQRFFLKGILHRDISGGNILILIPTDGHFRQSGFLLDLDHSKITKKFLPWKRTERLETAKFNAVKAYETADDRTVHLATAVFGADRGEVSGYINAVAKSRGLEGTQQPISPEQLGWDDNTEDHCPWFSDHIPGSGLRTGTYPYMSHQIISGKAAHDAIHDIESFWWILIHLALTREGPGKRREERSAELDIVIEEYFDGSVSQLTKAKTGIFDQYRGDQTTQIGLLEDQLLKNFHPFFEPVKDLIREWRELLRLGFAFKGHEYHDIHKRTLDLLQATIEKIPDETGELSQQEDARRVKYHTSTKDTIMTQQCVDSLPLTPKPNEKHNPRDSLSIEPGSPTPSGPNVPKRLRIEGHRH</sequence>
<feature type="region of interest" description="Disordered" evidence="1">
    <location>
        <begin position="831"/>
        <end position="879"/>
    </location>
</feature>
<accession>A0A0C9VVN0</accession>
<dbReference type="PANTHER" id="PTHR38248">
    <property type="entry name" value="FUNK1 6"/>
    <property type="match status" value="1"/>
</dbReference>
<proteinExistence type="predicted"/>
<gene>
    <name evidence="3" type="ORF">M422DRAFT_31327</name>
</gene>
<keyword evidence="4" id="KW-1185">Reference proteome</keyword>
<dbReference type="Proteomes" id="UP000054279">
    <property type="component" value="Unassembled WGS sequence"/>
</dbReference>
<dbReference type="Pfam" id="PF17667">
    <property type="entry name" value="Pkinase_fungal"/>
    <property type="match status" value="3"/>
</dbReference>
<dbReference type="InterPro" id="IPR011009">
    <property type="entry name" value="Kinase-like_dom_sf"/>
</dbReference>
<dbReference type="PROSITE" id="PS50011">
    <property type="entry name" value="PROTEIN_KINASE_DOM"/>
    <property type="match status" value="1"/>
</dbReference>
<dbReference type="HOGENOM" id="CLU_011606_0_0_1"/>
<organism evidence="3 4">
    <name type="scientific">Sphaerobolus stellatus (strain SS14)</name>
    <dbReference type="NCBI Taxonomy" id="990650"/>
    <lineage>
        <taxon>Eukaryota</taxon>
        <taxon>Fungi</taxon>
        <taxon>Dikarya</taxon>
        <taxon>Basidiomycota</taxon>
        <taxon>Agaricomycotina</taxon>
        <taxon>Agaricomycetes</taxon>
        <taxon>Phallomycetidae</taxon>
        <taxon>Geastrales</taxon>
        <taxon>Sphaerobolaceae</taxon>
        <taxon>Sphaerobolus</taxon>
    </lineage>
</organism>
<protein>
    <recommendedName>
        <fullName evidence="2">Protein kinase domain-containing protein</fullName>
    </recommendedName>
</protein>